<name>A0A1C0U3I0_9GAMM</name>
<dbReference type="InterPro" id="IPR051917">
    <property type="entry name" value="Transposase-Integrase"/>
</dbReference>
<proteinExistence type="predicted"/>
<reference evidence="1 2" key="1">
    <citation type="submission" date="2015-12" db="EMBL/GenBank/DDBJ databases">
        <title>Genome comparisons provide insights into the role of secondary metabolites in the pathogenic phase of the Photorhabdus life cycle.</title>
        <authorList>
            <person name="Tobias N.J."/>
            <person name="Mishra B."/>
            <person name="Gupta D.K."/>
            <person name="Thines M."/>
            <person name="Stinear T.P."/>
            <person name="Bode H.B."/>
        </authorList>
    </citation>
    <scope>NUCLEOTIDE SEQUENCE [LARGE SCALE GENOMIC DNA]</scope>
    <source>
        <strain evidence="1 2">PB68.1</strain>
    </source>
</reference>
<dbReference type="PANTHER" id="PTHR10948">
    <property type="entry name" value="TRANSPOSASE"/>
    <property type="match status" value="1"/>
</dbReference>
<comment type="caution">
    <text evidence="1">The sequence shown here is derived from an EMBL/GenBank/DDBJ whole genome shotgun (WGS) entry which is preliminary data.</text>
</comment>
<dbReference type="GO" id="GO:0005829">
    <property type="term" value="C:cytosol"/>
    <property type="evidence" value="ECO:0007669"/>
    <property type="project" value="TreeGrafter"/>
</dbReference>
<sequence>MMFDENLDTKIHFANPYAFWGGGVNEKINGLIKQYSLKGTAFNKISNRKINFFAKGINNLLRRARNGKPSNELFKEMKIYFLAA</sequence>
<dbReference type="STRING" id="286156.Ppb6_02220"/>
<dbReference type="Proteomes" id="UP000093476">
    <property type="component" value="Unassembled WGS sequence"/>
</dbReference>
<dbReference type="SUPFAM" id="SSF53098">
    <property type="entry name" value="Ribonuclease H-like"/>
    <property type="match status" value="1"/>
</dbReference>
<organism evidence="1 2">
    <name type="scientific">Photorhabdus australis subsp. thailandensis</name>
    <dbReference type="NCBI Taxonomy" id="2805096"/>
    <lineage>
        <taxon>Bacteria</taxon>
        <taxon>Pseudomonadati</taxon>
        <taxon>Pseudomonadota</taxon>
        <taxon>Gammaproteobacteria</taxon>
        <taxon>Enterobacterales</taxon>
        <taxon>Morganellaceae</taxon>
        <taxon>Photorhabdus</taxon>
    </lineage>
</organism>
<dbReference type="RefSeq" id="WP_065823267.1">
    <property type="nucleotide sequence ID" value="NZ_CAWMQZ010000085.1"/>
</dbReference>
<evidence type="ECO:0000313" key="2">
    <source>
        <dbReference type="Proteomes" id="UP000093476"/>
    </source>
</evidence>
<dbReference type="GO" id="GO:0032196">
    <property type="term" value="P:transposition"/>
    <property type="evidence" value="ECO:0007669"/>
    <property type="project" value="TreeGrafter"/>
</dbReference>
<accession>A0A1C0U3I0</accession>
<dbReference type="InterPro" id="IPR012337">
    <property type="entry name" value="RNaseH-like_sf"/>
</dbReference>
<dbReference type="AlphaFoldDB" id="A0A1C0U3I0"/>
<dbReference type="EMBL" id="LOMY01000085">
    <property type="protein sequence ID" value="OCQ52484.1"/>
    <property type="molecule type" value="Genomic_DNA"/>
</dbReference>
<dbReference type="PANTHER" id="PTHR10948:SF23">
    <property type="entry name" value="TRANSPOSASE INSI FOR INSERTION SEQUENCE ELEMENT IS30A-RELATED"/>
    <property type="match status" value="1"/>
</dbReference>
<evidence type="ECO:0000313" key="1">
    <source>
        <dbReference type="EMBL" id="OCQ52484.1"/>
    </source>
</evidence>
<keyword evidence="2" id="KW-1185">Reference proteome</keyword>
<dbReference type="GO" id="GO:0004803">
    <property type="term" value="F:transposase activity"/>
    <property type="evidence" value="ECO:0007669"/>
    <property type="project" value="TreeGrafter"/>
</dbReference>
<protein>
    <submittedName>
        <fullName evidence="1">Uncharacterized protein</fullName>
    </submittedName>
</protein>
<gene>
    <name evidence="1" type="ORF">Ppb6_02220</name>
</gene>